<dbReference type="GO" id="GO:0008837">
    <property type="term" value="F:diaminopimelate epimerase activity"/>
    <property type="evidence" value="ECO:0007669"/>
    <property type="project" value="UniProtKB-EC"/>
</dbReference>
<comment type="catalytic activity">
    <reaction evidence="3">
        <text>(2S,6S)-2,6-diaminopimelate = meso-2,6-diaminopimelate</text>
        <dbReference type="Rhea" id="RHEA:15393"/>
        <dbReference type="ChEBI" id="CHEBI:57609"/>
        <dbReference type="ChEBI" id="CHEBI:57791"/>
        <dbReference type="EC" id="5.1.1.7"/>
    </reaction>
</comment>
<feature type="binding site" evidence="3">
    <location>
        <position position="176"/>
    </location>
    <ligand>
        <name>substrate</name>
    </ligand>
</feature>
<dbReference type="Gene3D" id="3.10.310.10">
    <property type="entry name" value="Diaminopimelate Epimerase, Chain A, domain 1"/>
    <property type="match status" value="2"/>
</dbReference>
<comment type="similarity">
    <text evidence="1 3">Belongs to the diaminopimelate epimerase family.</text>
</comment>
<organism evidence="5 6">
    <name type="scientific">Mesorhizobium album</name>
    <dbReference type="NCBI Taxonomy" id="3072314"/>
    <lineage>
        <taxon>Bacteria</taxon>
        <taxon>Pseudomonadati</taxon>
        <taxon>Pseudomonadota</taxon>
        <taxon>Alphaproteobacteria</taxon>
        <taxon>Hyphomicrobiales</taxon>
        <taxon>Phyllobacteriaceae</taxon>
        <taxon>Mesorhizobium</taxon>
    </lineage>
</organism>
<keyword evidence="3" id="KW-0963">Cytoplasm</keyword>
<feature type="binding site" evidence="3">
    <location>
        <begin position="96"/>
        <end position="97"/>
    </location>
    <ligand>
        <name>substrate</name>
    </ligand>
</feature>
<dbReference type="NCBIfam" id="TIGR00652">
    <property type="entry name" value="DapF"/>
    <property type="match status" value="1"/>
</dbReference>
<feature type="active site" description="Proton donor" evidence="3">
    <location>
        <position position="95"/>
    </location>
</feature>
<dbReference type="Proteomes" id="UP001287059">
    <property type="component" value="Unassembled WGS sequence"/>
</dbReference>
<feature type="active site" description="Proton acceptor" evidence="3">
    <location>
        <position position="236"/>
    </location>
</feature>
<dbReference type="EMBL" id="JAVIIW010000016">
    <property type="protein sequence ID" value="MDX8479865.1"/>
    <property type="molecule type" value="Genomic_DNA"/>
</dbReference>
<comment type="caution">
    <text evidence="5">The sequence shown here is derived from an EMBL/GenBank/DDBJ whole genome shotgun (WGS) entry which is preliminary data.</text>
</comment>
<dbReference type="RefSeq" id="WP_320288183.1">
    <property type="nucleotide sequence ID" value="NZ_JAVIIW010000016.1"/>
</dbReference>
<sequence length="309" mass="33121">MSHAAFLSATPDGIGAASHPFIKMHGLQNCFAVLDFRKRASTPQPEDIVRLCDPRVGIGADQLIVIQHPSDKGRAAGAAAFMRIYNIDGREVSACGNATRCVAYLLMEEAGVRWVRIETSAGILRCRLAGAMQVSVELGPVSLDWRKIPLAREADTLDLPVESGPLKHGVGINIGNPHAVFFVRGLDRAEFARHAAVVQNDHLFPQGANVEAVEVLDDRTIRLSIWERPGLLTEACGTGACAAAFAARRRGLIHSDDVQVQMPGGTLTVRLDGDTTTMTGPVAFCCHGFVDLNADPPANAPNGQRIPNH</sequence>
<dbReference type="HAMAP" id="MF_00197">
    <property type="entry name" value="DAP_epimerase"/>
    <property type="match status" value="1"/>
</dbReference>
<keyword evidence="3" id="KW-0457">Lysine biosynthesis</keyword>
<feature type="site" description="Could be important to modulate the pK values of the two catalytic cysteine residues" evidence="3">
    <location>
        <position position="227"/>
    </location>
</feature>
<feature type="binding site" evidence="3">
    <location>
        <position position="62"/>
    </location>
    <ligand>
        <name>substrate</name>
    </ligand>
</feature>
<feature type="binding site" evidence="3">
    <location>
        <begin position="237"/>
        <end position="238"/>
    </location>
    <ligand>
        <name>substrate</name>
    </ligand>
</feature>
<feature type="binding site" evidence="3">
    <location>
        <position position="209"/>
    </location>
    <ligand>
        <name>substrate</name>
    </ligand>
</feature>
<feature type="binding site" evidence="3">
    <location>
        <begin position="227"/>
        <end position="228"/>
    </location>
    <ligand>
        <name>substrate</name>
    </ligand>
</feature>
<comment type="function">
    <text evidence="3">Catalyzes the stereoinversion of LL-2,6-diaminopimelate (L,L-DAP) to meso-diaminopimelate (meso-DAP), a precursor of L-lysine and an essential component of the bacterial peptidoglycan.</text>
</comment>
<dbReference type="InterPro" id="IPR001653">
    <property type="entry name" value="DAP_epimerase_DapF"/>
</dbReference>
<proteinExistence type="inferred from homology"/>
<accession>A0ABU4XYU0</accession>
<dbReference type="SUPFAM" id="SSF54506">
    <property type="entry name" value="Diaminopimelate epimerase-like"/>
    <property type="match status" value="2"/>
</dbReference>
<reference evidence="5 6" key="1">
    <citation type="submission" date="2023-08" db="EMBL/GenBank/DDBJ databases">
        <title>Implementing the SeqCode for naming new Mesorhizobium species isolated from Vachellia karroo root nodules.</title>
        <authorList>
            <person name="Van Lill M."/>
        </authorList>
    </citation>
    <scope>NUCLEOTIDE SEQUENCE [LARGE SCALE GENOMIC DNA]</scope>
    <source>
        <strain evidence="5 6">VK24D</strain>
    </source>
</reference>
<evidence type="ECO:0000313" key="6">
    <source>
        <dbReference type="Proteomes" id="UP001287059"/>
    </source>
</evidence>
<feature type="binding site" evidence="3">
    <location>
        <position position="86"/>
    </location>
    <ligand>
        <name>substrate</name>
    </ligand>
</feature>
<dbReference type="EC" id="5.1.1.7" evidence="3 4"/>
<keyword evidence="2 3" id="KW-0413">Isomerase</keyword>
<evidence type="ECO:0000256" key="2">
    <source>
        <dbReference type="ARBA" id="ARBA00023235"/>
    </source>
</evidence>
<comment type="subcellular location">
    <subcellularLocation>
        <location evidence="3">Cytoplasm</location>
    </subcellularLocation>
</comment>
<gene>
    <name evidence="3 5" type="primary">dapF</name>
    <name evidence="5" type="ORF">RFN28_15440</name>
</gene>
<name>A0ABU4XYU0_9HYPH</name>
<dbReference type="PANTHER" id="PTHR31689">
    <property type="entry name" value="DIAMINOPIMELATE EPIMERASE, CHLOROPLASTIC"/>
    <property type="match status" value="1"/>
</dbReference>
<comment type="pathway">
    <text evidence="3">Amino-acid biosynthesis; L-lysine biosynthesis via DAP pathway; DL-2,6-diaminopimelate from LL-2,6-diaminopimelate: step 1/1.</text>
</comment>
<comment type="subunit">
    <text evidence="3">Homodimer.</text>
</comment>
<evidence type="ECO:0000313" key="5">
    <source>
        <dbReference type="EMBL" id="MDX8479865.1"/>
    </source>
</evidence>
<evidence type="ECO:0000256" key="3">
    <source>
        <dbReference type="HAMAP-Rule" id="MF_00197"/>
    </source>
</evidence>
<feature type="binding site" evidence="3">
    <location>
        <position position="29"/>
    </location>
    <ligand>
        <name>substrate</name>
    </ligand>
</feature>
<keyword evidence="6" id="KW-1185">Reference proteome</keyword>
<feature type="site" description="Could be important to modulate the pK values of the two catalytic cysteine residues" evidence="3">
    <location>
        <position position="178"/>
    </location>
</feature>
<dbReference type="Pfam" id="PF01678">
    <property type="entry name" value="DAP_epimerase"/>
    <property type="match status" value="2"/>
</dbReference>
<keyword evidence="3" id="KW-0028">Amino-acid biosynthesis</keyword>
<dbReference type="PANTHER" id="PTHR31689:SF0">
    <property type="entry name" value="DIAMINOPIMELATE EPIMERASE"/>
    <property type="match status" value="1"/>
</dbReference>
<protein>
    <recommendedName>
        <fullName evidence="3 4">Diaminopimelate epimerase</fullName>
        <shortName evidence="3">DAP epimerase</shortName>
        <ecNumber evidence="3 4">5.1.1.7</ecNumber>
    </recommendedName>
    <alternativeName>
        <fullName evidence="3">PLP-independent amino acid racemase</fullName>
    </alternativeName>
</protein>
<evidence type="ECO:0000256" key="1">
    <source>
        <dbReference type="ARBA" id="ARBA00010219"/>
    </source>
</evidence>
<evidence type="ECO:0000256" key="4">
    <source>
        <dbReference type="NCBIfam" id="TIGR00652"/>
    </source>
</evidence>